<dbReference type="Proteomes" id="UP000261011">
    <property type="component" value="Unassembled WGS sequence"/>
</dbReference>
<evidence type="ECO:0000256" key="1">
    <source>
        <dbReference type="ARBA" id="ARBA00022598"/>
    </source>
</evidence>
<dbReference type="GO" id="GO:0005737">
    <property type="term" value="C:cytoplasm"/>
    <property type="evidence" value="ECO:0007669"/>
    <property type="project" value="TreeGrafter"/>
</dbReference>
<dbReference type="GO" id="GO:0009249">
    <property type="term" value="P:protein lipoylation"/>
    <property type="evidence" value="ECO:0007669"/>
    <property type="project" value="UniProtKB-ARBA"/>
</dbReference>
<proteinExistence type="predicted"/>
<protein>
    <submittedName>
        <fullName evidence="3">Biotin--[acetyl-CoA-carboxylase] ligase</fullName>
        <ecNumber evidence="3">6.3.4.15</ecNumber>
    </submittedName>
</protein>
<dbReference type="InterPro" id="IPR004143">
    <property type="entry name" value="BPL_LPL_catalytic"/>
</dbReference>
<keyword evidence="4" id="KW-1185">Reference proteome</keyword>
<dbReference type="EC" id="6.3.4.15" evidence="3"/>
<dbReference type="GO" id="GO:0016740">
    <property type="term" value="F:transferase activity"/>
    <property type="evidence" value="ECO:0007669"/>
    <property type="project" value="UniProtKB-ARBA"/>
</dbReference>
<dbReference type="PANTHER" id="PTHR12835">
    <property type="entry name" value="BIOTIN PROTEIN LIGASE"/>
    <property type="match status" value="1"/>
</dbReference>
<dbReference type="OrthoDB" id="9807064at2"/>
<dbReference type="RefSeq" id="WP_117520537.1">
    <property type="nucleotide sequence ID" value="NZ_AP031484.1"/>
</dbReference>
<dbReference type="SUPFAM" id="SSF55681">
    <property type="entry name" value="Class II aaRS and biotin synthetases"/>
    <property type="match status" value="1"/>
</dbReference>
<organism evidence="3 4">
    <name type="scientific">Anaerococcus nagyae</name>
    <dbReference type="NCBI Taxonomy" id="1755241"/>
    <lineage>
        <taxon>Bacteria</taxon>
        <taxon>Bacillati</taxon>
        <taxon>Bacillota</taxon>
        <taxon>Tissierellia</taxon>
        <taxon>Tissierellales</taxon>
        <taxon>Peptoniphilaceae</taxon>
        <taxon>Anaerococcus</taxon>
    </lineage>
</organism>
<dbReference type="InterPro" id="IPR045864">
    <property type="entry name" value="aa-tRNA-synth_II/BPL/LPL"/>
</dbReference>
<dbReference type="Pfam" id="PF03099">
    <property type="entry name" value="BPL_LplA_LipB"/>
    <property type="match status" value="1"/>
</dbReference>
<dbReference type="EMBL" id="QVEU01000001">
    <property type="protein sequence ID" value="RGB78224.1"/>
    <property type="molecule type" value="Genomic_DNA"/>
</dbReference>
<evidence type="ECO:0000313" key="4">
    <source>
        <dbReference type="Proteomes" id="UP000261011"/>
    </source>
</evidence>
<name>A0A3E2TLH8_9FIRM</name>
<dbReference type="NCBIfam" id="TIGR00121">
    <property type="entry name" value="birA_ligase"/>
    <property type="match status" value="1"/>
</dbReference>
<comment type="caution">
    <text evidence="3">The sequence shown here is derived from an EMBL/GenBank/DDBJ whole genome shotgun (WGS) entry which is preliminary data.</text>
</comment>
<reference evidence="3 4" key="1">
    <citation type="submission" date="2018-08" db="EMBL/GenBank/DDBJ databases">
        <title>A genome reference for cultivated species of the human gut microbiota.</title>
        <authorList>
            <person name="Zou Y."/>
            <person name="Xue W."/>
            <person name="Luo G."/>
        </authorList>
    </citation>
    <scope>NUCLEOTIDE SEQUENCE [LARGE SCALE GENOMIC DNA]</scope>
    <source>
        <strain evidence="3 4">OF01-3</strain>
    </source>
</reference>
<gene>
    <name evidence="3" type="ORF">DXA39_01885</name>
</gene>
<dbReference type="InterPro" id="IPR004408">
    <property type="entry name" value="Biotin_CoA_COase_ligase"/>
</dbReference>
<dbReference type="Gene3D" id="3.30.930.10">
    <property type="entry name" value="Bira Bifunctional Protein, Domain 2"/>
    <property type="match status" value="1"/>
</dbReference>
<dbReference type="PANTHER" id="PTHR12835:SF5">
    <property type="entry name" value="BIOTIN--PROTEIN LIGASE"/>
    <property type="match status" value="1"/>
</dbReference>
<dbReference type="GO" id="GO:0004077">
    <property type="term" value="F:biotin--[biotin carboxyl-carrier protein] ligase activity"/>
    <property type="evidence" value="ECO:0007669"/>
    <property type="project" value="UniProtKB-EC"/>
</dbReference>
<keyword evidence="1 3" id="KW-0436">Ligase</keyword>
<sequence>MSQILENNIVYLLKSNEINRALDLVIDKTSDNQLNTYKVLSAKLMMLLGQLDRFNEYIKKVNIKAYFSKGPSTYMYYYMYYSLVELDYEKREEYLDKFEEASDLLNDDQYKIETILKDLTDEKLAWMEEEEHLESVESTNTYMKGELEKGHKVRIVTADEQIAGKGQKDHLFVSPKGGLYISLNIKVPDSDLVLVTSQAGVLVAKSLKKISDEDIKIKWLNDLYIDDKKFAGILCESAVDCKGHAQYTIVGIGINLVEESPIPENLKEKMTTLLGKEADLSTRDIIENVKYYVVPAIFSMQEGICHTKLLEKYNELIAKKDDLVTVYNESEEISGVLVGLDENLDVVLDVDGEEKSFSYGYYRLKFNK</sequence>
<feature type="domain" description="BPL/LPL catalytic" evidence="2">
    <location>
        <begin position="134"/>
        <end position="255"/>
    </location>
</feature>
<evidence type="ECO:0000259" key="2">
    <source>
        <dbReference type="Pfam" id="PF03099"/>
    </source>
</evidence>
<dbReference type="AlphaFoldDB" id="A0A3E2TLH8"/>
<accession>A0A3E2TLH8</accession>
<dbReference type="CDD" id="cd16442">
    <property type="entry name" value="BPL"/>
    <property type="match status" value="1"/>
</dbReference>
<evidence type="ECO:0000313" key="3">
    <source>
        <dbReference type="EMBL" id="RGB78224.1"/>
    </source>
</evidence>